<reference evidence="4" key="1">
    <citation type="journal article" date="2019" name="Int. J. Syst. Evol. Microbiol.">
        <title>The Global Catalogue of Microorganisms (GCM) 10K type strain sequencing project: providing services to taxonomists for standard genome sequencing and annotation.</title>
        <authorList>
            <consortium name="The Broad Institute Genomics Platform"/>
            <consortium name="The Broad Institute Genome Sequencing Center for Infectious Disease"/>
            <person name="Wu L."/>
            <person name="Ma J."/>
        </authorList>
    </citation>
    <scope>NUCLEOTIDE SEQUENCE [LARGE SCALE GENOMIC DNA]</scope>
    <source>
        <strain evidence="4">JCM 17551</strain>
    </source>
</reference>
<keyword evidence="1" id="KW-0929">Antimicrobial</keyword>
<proteinExistence type="predicted"/>
<dbReference type="Proteomes" id="UP001501565">
    <property type="component" value="Unassembled WGS sequence"/>
</dbReference>
<comment type="caution">
    <text evidence="3">The sequence shown here is derived from an EMBL/GenBank/DDBJ whole genome shotgun (WGS) entry which is preliminary data.</text>
</comment>
<dbReference type="Gene3D" id="1.10.530.40">
    <property type="match status" value="1"/>
</dbReference>
<dbReference type="SUPFAM" id="SSF53955">
    <property type="entry name" value="Lysozyme-like"/>
    <property type="match status" value="1"/>
</dbReference>
<dbReference type="RefSeq" id="WP_344799759.1">
    <property type="nucleotide sequence ID" value="NZ_BAABBN010000012.1"/>
</dbReference>
<dbReference type="EMBL" id="BAABBN010000012">
    <property type="protein sequence ID" value="GAA3934354.1"/>
    <property type="molecule type" value="Genomic_DNA"/>
</dbReference>
<evidence type="ECO:0000256" key="2">
    <source>
        <dbReference type="ARBA" id="ARBA00022638"/>
    </source>
</evidence>
<evidence type="ECO:0008006" key="5">
    <source>
        <dbReference type="Google" id="ProtNLM"/>
    </source>
</evidence>
<dbReference type="InterPro" id="IPR023347">
    <property type="entry name" value="Lysozyme_dom_sf"/>
</dbReference>
<gene>
    <name evidence="3" type="ORF">GCM10022277_33670</name>
</gene>
<dbReference type="InterPro" id="IPR023346">
    <property type="entry name" value="Lysozyme-like_dom_sf"/>
</dbReference>
<organism evidence="3 4">
    <name type="scientific">Litoribacillus peritrichatus</name>
    <dbReference type="NCBI Taxonomy" id="718191"/>
    <lineage>
        <taxon>Bacteria</taxon>
        <taxon>Pseudomonadati</taxon>
        <taxon>Pseudomonadota</taxon>
        <taxon>Gammaproteobacteria</taxon>
        <taxon>Oceanospirillales</taxon>
        <taxon>Oceanospirillaceae</taxon>
        <taxon>Litoribacillus</taxon>
    </lineage>
</organism>
<name>A0ABP7N2X2_9GAMM</name>
<evidence type="ECO:0000313" key="4">
    <source>
        <dbReference type="Proteomes" id="UP001501565"/>
    </source>
</evidence>
<keyword evidence="2" id="KW-0081">Bacteriolytic enzyme</keyword>
<protein>
    <recommendedName>
        <fullName evidence="5">Lysozyme</fullName>
    </recommendedName>
</protein>
<evidence type="ECO:0000256" key="1">
    <source>
        <dbReference type="ARBA" id="ARBA00022529"/>
    </source>
</evidence>
<keyword evidence="4" id="KW-1185">Reference proteome</keyword>
<sequence>MSIISPKLFQLLETLKKPTSENNIPYMYVDTVGKVTVGVGHNLDAHKDMLTLPFMVKRFSRYPVKGGDTGIAINTNKILGRAATQDEIKNDYNFIKQHKGLGKYNPENLSKYTTLELPVAAIDSLFKKDLSIALAMAKREFGAPFDKYPITCQAALIDIAFNVGNFSSFRGTFVPAIKGTGVYSKMPMSERWKIASQNCRRGQVSADRNRHVAQWLMEGTKAVTS</sequence>
<accession>A0ABP7N2X2</accession>
<evidence type="ECO:0000313" key="3">
    <source>
        <dbReference type="EMBL" id="GAA3934354.1"/>
    </source>
</evidence>